<proteinExistence type="predicted"/>
<comment type="caution">
    <text evidence="2">The sequence shown here is derived from an EMBL/GenBank/DDBJ whole genome shotgun (WGS) entry which is preliminary data.</text>
</comment>
<dbReference type="Pfam" id="PF08241">
    <property type="entry name" value="Methyltransf_11"/>
    <property type="match status" value="1"/>
</dbReference>
<feature type="domain" description="Methyltransferase type 11" evidence="1">
    <location>
        <begin position="41"/>
        <end position="122"/>
    </location>
</feature>
<dbReference type="EMBL" id="JQEC01000011">
    <property type="protein sequence ID" value="KGJ96189.1"/>
    <property type="molecule type" value="Genomic_DNA"/>
</dbReference>
<dbReference type="AlphaFoldDB" id="A0A099KZM4"/>
<dbReference type="GO" id="GO:0008757">
    <property type="term" value="F:S-adenosylmethionine-dependent methyltransferase activity"/>
    <property type="evidence" value="ECO:0007669"/>
    <property type="project" value="InterPro"/>
</dbReference>
<organism evidence="2 3">
    <name type="scientific">Colwellia psychrerythraea</name>
    <name type="common">Vibrio psychroerythus</name>
    <dbReference type="NCBI Taxonomy" id="28229"/>
    <lineage>
        <taxon>Bacteria</taxon>
        <taxon>Pseudomonadati</taxon>
        <taxon>Pseudomonadota</taxon>
        <taxon>Gammaproteobacteria</taxon>
        <taxon>Alteromonadales</taxon>
        <taxon>Colwelliaceae</taxon>
        <taxon>Colwellia</taxon>
    </lineage>
</organism>
<dbReference type="Proteomes" id="UP000029868">
    <property type="component" value="Unassembled WGS sequence"/>
</dbReference>
<keyword evidence="2" id="KW-0489">Methyltransferase</keyword>
<dbReference type="Gene3D" id="3.40.50.150">
    <property type="entry name" value="Vaccinia Virus protein VP39"/>
    <property type="match status" value="1"/>
</dbReference>
<reference evidence="2 3" key="1">
    <citation type="submission" date="2014-08" db="EMBL/GenBank/DDBJ databases">
        <title>Genomic and Phenotypic Diversity of Colwellia psychrerythraea strains from Disparate Marine Basins.</title>
        <authorList>
            <person name="Techtmann S.M."/>
            <person name="Stelling S.C."/>
            <person name="Utturkar S.M."/>
            <person name="Alshibli N."/>
            <person name="Harris A."/>
            <person name="Brown S.D."/>
            <person name="Hazen T.C."/>
        </authorList>
    </citation>
    <scope>NUCLEOTIDE SEQUENCE [LARGE SCALE GENOMIC DNA]</scope>
    <source>
        <strain evidence="2 3">GAB14E</strain>
    </source>
</reference>
<dbReference type="InterPro" id="IPR013216">
    <property type="entry name" value="Methyltransf_11"/>
</dbReference>
<dbReference type="SUPFAM" id="SSF53335">
    <property type="entry name" value="S-adenosyl-L-methionine-dependent methyltransferases"/>
    <property type="match status" value="1"/>
</dbReference>
<dbReference type="OrthoDB" id="9760689at2"/>
<protein>
    <submittedName>
        <fullName evidence="2">Methyltransferase type 11</fullName>
    </submittedName>
</protein>
<dbReference type="InterPro" id="IPR029063">
    <property type="entry name" value="SAM-dependent_MTases_sf"/>
</dbReference>
<name>A0A099KZM4_COLPS</name>
<dbReference type="GO" id="GO:0032259">
    <property type="term" value="P:methylation"/>
    <property type="evidence" value="ECO:0007669"/>
    <property type="project" value="UniProtKB-KW"/>
</dbReference>
<sequence>MVMPLTMVFQMDLTKYRESDSEKIRTEDLMRLITGRGNTALDIGARDGHFSKLLTEKYKNVIALDLEKPTMHHPNIMCVQGDVTNLGFFDNSNDLVFCAEVLEHIPVPLLYKACSEISRVSKEYLLIGVPYKQDIRVGRTTCYTCGKKNPPWGHVNSFDENRLAKLFPKFNICEVSFIGKSVTHTNIVSSALMDFAGNPYGTYNQEEPCIHCNNRMLPPPFERSFLQKVSTRLAFYINNIQKPFLREHGNWIHILFKKIVL</sequence>
<dbReference type="PATRIC" id="fig|28229.3.peg.1070"/>
<accession>A0A099KZM4</accession>
<keyword evidence="2" id="KW-0808">Transferase</keyword>
<evidence type="ECO:0000259" key="1">
    <source>
        <dbReference type="Pfam" id="PF08241"/>
    </source>
</evidence>
<evidence type="ECO:0000313" key="3">
    <source>
        <dbReference type="Proteomes" id="UP000029868"/>
    </source>
</evidence>
<evidence type="ECO:0000313" key="2">
    <source>
        <dbReference type="EMBL" id="KGJ96189.1"/>
    </source>
</evidence>
<gene>
    <name evidence="2" type="ORF">GAB14E_0136</name>
</gene>